<accession>A0ACA9MGI7</accession>
<dbReference type="Proteomes" id="UP000789366">
    <property type="component" value="Unassembled WGS sequence"/>
</dbReference>
<sequence length="256" mass="29515">MAAEPALIMLINRLQNPIPQYVLGSLPIITIIGTTPRESLLWKLLWFMRCLGCPFTGMLYFCNIEKKKVEMCVYWLESVHFIKVDKKKENGDDDCKIEISKGNKENDNKIEIGISEENKENDNEIGISEENKENDNENGNDKNLSVRPVGHYAMKIDPYDSQRKVIEDWVAEASLLDRLSSLVSAYYISVGIFVGIFRATRPCIEDKSLQDWPYIPLLFIWTLPVIYIRLKNGRVVDKVLPERLEELEKKNTSDVL</sequence>
<name>A0ACA9MGI7_9GLOM</name>
<evidence type="ECO:0000313" key="2">
    <source>
        <dbReference type="Proteomes" id="UP000789366"/>
    </source>
</evidence>
<keyword evidence="2" id="KW-1185">Reference proteome</keyword>
<dbReference type="EMBL" id="CAJVPW010007703">
    <property type="protein sequence ID" value="CAG8584368.1"/>
    <property type="molecule type" value="Genomic_DNA"/>
</dbReference>
<comment type="caution">
    <text evidence="1">The sequence shown here is derived from an EMBL/GenBank/DDBJ whole genome shotgun (WGS) entry which is preliminary data.</text>
</comment>
<reference evidence="1" key="1">
    <citation type="submission" date="2021-06" db="EMBL/GenBank/DDBJ databases">
        <authorList>
            <person name="Kallberg Y."/>
            <person name="Tangrot J."/>
            <person name="Rosling A."/>
        </authorList>
    </citation>
    <scope>NUCLEOTIDE SEQUENCE</scope>
    <source>
        <strain evidence="1">28 12/20/2015</strain>
    </source>
</reference>
<proteinExistence type="predicted"/>
<organism evidence="1 2">
    <name type="scientific">Cetraspora pellucida</name>
    <dbReference type="NCBI Taxonomy" id="1433469"/>
    <lineage>
        <taxon>Eukaryota</taxon>
        <taxon>Fungi</taxon>
        <taxon>Fungi incertae sedis</taxon>
        <taxon>Mucoromycota</taxon>
        <taxon>Glomeromycotina</taxon>
        <taxon>Glomeromycetes</taxon>
        <taxon>Diversisporales</taxon>
        <taxon>Gigasporaceae</taxon>
        <taxon>Cetraspora</taxon>
    </lineage>
</organism>
<protein>
    <submittedName>
        <fullName evidence="1">5364_t:CDS:1</fullName>
    </submittedName>
</protein>
<evidence type="ECO:0000313" key="1">
    <source>
        <dbReference type="EMBL" id="CAG8584368.1"/>
    </source>
</evidence>
<gene>
    <name evidence="1" type="ORF">SPELUC_LOCUS6495</name>
</gene>